<dbReference type="PANTHER" id="PTHR24096:SF353">
    <property type="entry name" value="GH16244P-RELATED"/>
    <property type="match status" value="1"/>
</dbReference>
<reference evidence="5" key="1">
    <citation type="submission" date="2021-05" db="EMBL/GenBank/DDBJ databases">
        <authorList>
            <person name="Alioto T."/>
            <person name="Alioto T."/>
            <person name="Gomez Garrido J."/>
        </authorList>
    </citation>
    <scope>NUCLEOTIDE SEQUENCE</scope>
</reference>
<dbReference type="GO" id="GO:0004467">
    <property type="term" value="F:long-chain fatty acid-CoA ligase activity"/>
    <property type="evidence" value="ECO:0007669"/>
    <property type="project" value="TreeGrafter"/>
</dbReference>
<dbReference type="Gene3D" id="3.30.300.30">
    <property type="match status" value="1"/>
</dbReference>
<dbReference type="InterPro" id="IPR045851">
    <property type="entry name" value="AMP-bd_C_sf"/>
</dbReference>
<dbReference type="Gene3D" id="3.40.50.12780">
    <property type="entry name" value="N-terminal domain of ligase-like"/>
    <property type="match status" value="1"/>
</dbReference>
<dbReference type="FunFam" id="3.40.50.12780:FF:000025">
    <property type="entry name" value="luciferin 4-monooxygenase"/>
    <property type="match status" value="1"/>
</dbReference>
<accession>A0A8D8BR30</accession>
<organism evidence="5">
    <name type="scientific">Culex pipiens</name>
    <name type="common">House mosquito</name>
    <dbReference type="NCBI Taxonomy" id="7175"/>
    <lineage>
        <taxon>Eukaryota</taxon>
        <taxon>Metazoa</taxon>
        <taxon>Ecdysozoa</taxon>
        <taxon>Arthropoda</taxon>
        <taxon>Hexapoda</taxon>
        <taxon>Insecta</taxon>
        <taxon>Pterygota</taxon>
        <taxon>Neoptera</taxon>
        <taxon>Endopterygota</taxon>
        <taxon>Diptera</taxon>
        <taxon>Nematocera</taxon>
        <taxon>Culicoidea</taxon>
        <taxon>Culicidae</taxon>
        <taxon>Culicinae</taxon>
        <taxon>Culicini</taxon>
        <taxon>Culex</taxon>
        <taxon>Culex</taxon>
    </lineage>
</organism>
<dbReference type="GO" id="GO:0005777">
    <property type="term" value="C:peroxisome"/>
    <property type="evidence" value="ECO:0007669"/>
    <property type="project" value="UniProtKB-SubCell"/>
</dbReference>
<feature type="domain" description="AMP-binding enzyme C-terminal" evidence="4">
    <location>
        <begin position="438"/>
        <end position="514"/>
    </location>
</feature>
<dbReference type="Pfam" id="PF00501">
    <property type="entry name" value="AMP-binding"/>
    <property type="match status" value="1"/>
</dbReference>
<keyword evidence="5" id="KW-0436">Ligase</keyword>
<proteinExistence type="predicted"/>
<evidence type="ECO:0000259" key="3">
    <source>
        <dbReference type="Pfam" id="PF00501"/>
    </source>
</evidence>
<keyword evidence="2" id="KW-0576">Peroxisome</keyword>
<sequence>MTSYDPERLVWSGPRVAPLFDPGRSLGDILFELLDRNPDQVLQIDGDTDRRITRGELKLRAIRIAQHLTIGGQVNDIVTIAALNSGSLASLVVALQFLAVPYNAVFPNFTHGEMVGIMAQTQSRVIFCDAWNYEAVRNAAREAVQGEFKIFLVDGEVDGVATVDDLLVETGTEQDFSPKIVADTSKAIYSIFCSSGTTGPPKGICLSHANKTSSFLPAPYNNPTVLAMGSIHWLSTAYMLDLVMFYGGTVVTTKQPFSEDLFFDLVERYQIDLLNGPPIQAYAITHHARVKQVDLSNVKLWSIGGYNVSDAIRDSVDAILPNGKSYTIYASTESGLIAADMAKRKRGAIGTLFPNVQVRIVDDDGQFLPVGQPGELWIKRYVAFPGYLNNEQATREVQDDEGWFRSGDVGYFDEEGYLFLVDRKSEIFKYVTQVSPTELEDIIAELDGVAEVCIVGIPTLDQSAELPTAVVVRREGSALRGEEVVKFVEGRVMDHKRLRGGVFFVESLAKTSKGSLKRKEVRRLIMEELNVKV</sequence>
<dbReference type="SUPFAM" id="SSF56801">
    <property type="entry name" value="Acetyl-CoA synthetase-like"/>
    <property type="match status" value="1"/>
</dbReference>
<dbReference type="InterPro" id="IPR042099">
    <property type="entry name" value="ANL_N_sf"/>
</dbReference>
<evidence type="ECO:0000313" key="5">
    <source>
        <dbReference type="EMBL" id="CAG6479103.1"/>
    </source>
</evidence>
<dbReference type="InterPro" id="IPR025110">
    <property type="entry name" value="AMP-bd_C"/>
</dbReference>
<name>A0A8D8BR30_CULPI</name>
<dbReference type="AlphaFoldDB" id="A0A8D8BR30"/>
<evidence type="ECO:0000259" key="4">
    <source>
        <dbReference type="Pfam" id="PF13193"/>
    </source>
</evidence>
<evidence type="ECO:0000256" key="1">
    <source>
        <dbReference type="ARBA" id="ARBA00004275"/>
    </source>
</evidence>
<comment type="subcellular location">
    <subcellularLocation>
        <location evidence="1">Peroxisome</location>
    </subcellularLocation>
</comment>
<dbReference type="EMBL" id="HBUE01084470">
    <property type="protein sequence ID" value="CAG6479103.1"/>
    <property type="molecule type" value="Transcribed_RNA"/>
</dbReference>
<dbReference type="Pfam" id="PF13193">
    <property type="entry name" value="AMP-binding_C"/>
    <property type="match status" value="1"/>
</dbReference>
<dbReference type="GO" id="GO:0046949">
    <property type="term" value="P:fatty-acyl-CoA biosynthetic process"/>
    <property type="evidence" value="ECO:0007669"/>
    <property type="project" value="TreeGrafter"/>
</dbReference>
<dbReference type="PANTHER" id="PTHR24096">
    <property type="entry name" value="LONG-CHAIN-FATTY-ACID--COA LIGASE"/>
    <property type="match status" value="1"/>
</dbReference>
<protein>
    <submittedName>
        <fullName evidence="5">4-coumarate--CoA ligase 1</fullName>
    </submittedName>
</protein>
<feature type="domain" description="AMP-dependent synthetase/ligase" evidence="3">
    <location>
        <begin position="35"/>
        <end position="388"/>
    </location>
</feature>
<dbReference type="InterPro" id="IPR000873">
    <property type="entry name" value="AMP-dep_synth/lig_dom"/>
</dbReference>
<evidence type="ECO:0000256" key="2">
    <source>
        <dbReference type="ARBA" id="ARBA00023140"/>
    </source>
</evidence>